<dbReference type="PANTHER" id="PTHR38436:SF1">
    <property type="entry name" value="ESTER CYCLASE"/>
    <property type="match status" value="1"/>
</dbReference>
<dbReference type="OrthoDB" id="7876517at2"/>
<accession>A0A428MKR3</accession>
<proteinExistence type="predicted"/>
<name>A0A428MKR3_9BACT</name>
<dbReference type="Proteomes" id="UP000269669">
    <property type="component" value="Unassembled WGS sequence"/>
</dbReference>
<dbReference type="Pfam" id="PF07366">
    <property type="entry name" value="SnoaL"/>
    <property type="match status" value="1"/>
</dbReference>
<dbReference type="GO" id="GO:0030638">
    <property type="term" value="P:polyketide metabolic process"/>
    <property type="evidence" value="ECO:0007669"/>
    <property type="project" value="InterPro"/>
</dbReference>
<protein>
    <submittedName>
        <fullName evidence="1">SnoaL-like polyketide cyclase</fullName>
    </submittedName>
</protein>
<dbReference type="SUPFAM" id="SSF54427">
    <property type="entry name" value="NTF2-like"/>
    <property type="match status" value="1"/>
</dbReference>
<dbReference type="InterPro" id="IPR032710">
    <property type="entry name" value="NTF2-like_dom_sf"/>
</dbReference>
<dbReference type="Gene3D" id="3.10.450.50">
    <property type="match status" value="1"/>
</dbReference>
<dbReference type="RefSeq" id="WP_125486006.1">
    <property type="nucleotide sequence ID" value="NZ_RSDW01000001.1"/>
</dbReference>
<reference evidence="1 2" key="1">
    <citation type="submission" date="2018-12" db="EMBL/GenBank/DDBJ databases">
        <title>Sequencing of bacterial isolates from soil warming experiment in Harvard Forest, Massachusetts, USA.</title>
        <authorList>
            <person name="Deangelis K."/>
        </authorList>
    </citation>
    <scope>NUCLEOTIDE SEQUENCE [LARGE SCALE GENOMIC DNA]</scope>
    <source>
        <strain evidence="1 2">EB153</strain>
    </source>
</reference>
<keyword evidence="2" id="KW-1185">Reference proteome</keyword>
<evidence type="ECO:0000313" key="1">
    <source>
        <dbReference type="EMBL" id="RSL17525.1"/>
    </source>
</evidence>
<gene>
    <name evidence="1" type="ORF">EDE15_3060</name>
</gene>
<dbReference type="EMBL" id="RSDW01000001">
    <property type="protein sequence ID" value="RSL17525.1"/>
    <property type="molecule type" value="Genomic_DNA"/>
</dbReference>
<dbReference type="PANTHER" id="PTHR38436">
    <property type="entry name" value="POLYKETIDE CYCLASE SNOAL-LIKE DOMAIN"/>
    <property type="match status" value="1"/>
</dbReference>
<evidence type="ECO:0000313" key="2">
    <source>
        <dbReference type="Proteomes" id="UP000269669"/>
    </source>
</evidence>
<comment type="caution">
    <text evidence="1">The sequence shown here is derived from an EMBL/GenBank/DDBJ whole genome shotgun (WGS) entry which is preliminary data.</text>
</comment>
<dbReference type="AlphaFoldDB" id="A0A428MKR3"/>
<sequence length="144" mass="16033">MTSSTTQSTQFIEDYLHALSGQPKTDELIAQFVSDPILVEHIRNVEAAFPAYELIAHQLIAEENLVAMRGTFRGVHRGAFAGIEPTRKTVSADLMIFYRLRDGRIAEHWLQMNMGGLMDQLTHGTDLPQDVHLPTQASSLVEAS</sequence>
<organism evidence="1 2">
    <name type="scientific">Edaphobacter aggregans</name>
    <dbReference type="NCBI Taxonomy" id="570835"/>
    <lineage>
        <taxon>Bacteria</taxon>
        <taxon>Pseudomonadati</taxon>
        <taxon>Acidobacteriota</taxon>
        <taxon>Terriglobia</taxon>
        <taxon>Terriglobales</taxon>
        <taxon>Acidobacteriaceae</taxon>
        <taxon>Edaphobacter</taxon>
    </lineage>
</organism>
<dbReference type="InterPro" id="IPR009959">
    <property type="entry name" value="Cyclase_SnoaL-like"/>
</dbReference>